<reference evidence="2 3" key="1">
    <citation type="submission" date="2017-03" db="EMBL/GenBank/DDBJ databases">
        <authorList>
            <person name="Afonso C.L."/>
            <person name="Miller P.J."/>
            <person name="Scott M.A."/>
            <person name="Spackman E."/>
            <person name="Goraichik I."/>
            <person name="Dimitrov K.M."/>
            <person name="Suarez D.L."/>
            <person name="Swayne D.E."/>
        </authorList>
    </citation>
    <scope>NUCLEOTIDE SEQUENCE [LARGE SCALE GENOMIC DNA]</scope>
    <source>
        <strain evidence="2 3">CECT 7450</strain>
    </source>
</reference>
<accession>A0A1X6Z042</accession>
<keyword evidence="1" id="KW-0812">Transmembrane</keyword>
<keyword evidence="3" id="KW-1185">Reference proteome</keyword>
<dbReference type="AlphaFoldDB" id="A0A1X6Z042"/>
<sequence>MGLKRHVGTLDPACYILVPVLCAILANFFVDLGIAVIGTSIFTKFATGGFLMTNMGTYQQA</sequence>
<protein>
    <submittedName>
        <fullName evidence="2">Uncharacterized protein</fullName>
    </submittedName>
</protein>
<dbReference type="EMBL" id="FWFX01000004">
    <property type="protein sequence ID" value="SLN34573.1"/>
    <property type="molecule type" value="Genomic_DNA"/>
</dbReference>
<proteinExistence type="predicted"/>
<evidence type="ECO:0000313" key="3">
    <source>
        <dbReference type="Proteomes" id="UP000193061"/>
    </source>
</evidence>
<feature type="transmembrane region" description="Helical" evidence="1">
    <location>
        <begin position="12"/>
        <end position="42"/>
    </location>
</feature>
<gene>
    <name evidence="2" type="ORF">ROA7450_01570</name>
</gene>
<keyword evidence="1" id="KW-1133">Transmembrane helix</keyword>
<dbReference type="Proteomes" id="UP000193061">
    <property type="component" value="Unassembled WGS sequence"/>
</dbReference>
<name>A0A1X6Z042_9RHOB</name>
<evidence type="ECO:0000313" key="2">
    <source>
        <dbReference type="EMBL" id="SLN34573.1"/>
    </source>
</evidence>
<organism evidence="2 3">
    <name type="scientific">Roseovarius albus</name>
    <dbReference type="NCBI Taxonomy" id="1247867"/>
    <lineage>
        <taxon>Bacteria</taxon>
        <taxon>Pseudomonadati</taxon>
        <taxon>Pseudomonadota</taxon>
        <taxon>Alphaproteobacteria</taxon>
        <taxon>Rhodobacterales</taxon>
        <taxon>Roseobacteraceae</taxon>
        <taxon>Roseovarius</taxon>
    </lineage>
</organism>
<keyword evidence="1" id="KW-0472">Membrane</keyword>
<evidence type="ECO:0000256" key="1">
    <source>
        <dbReference type="SAM" id="Phobius"/>
    </source>
</evidence>